<accession>A0A0G1NN76</accession>
<feature type="domain" description="Aspartate/glutamate/uridylate kinase" evidence="14">
    <location>
        <begin position="4"/>
        <end position="205"/>
    </location>
</feature>
<evidence type="ECO:0000256" key="1">
    <source>
        <dbReference type="ARBA" id="ARBA00004496"/>
    </source>
</evidence>
<dbReference type="AlphaFoldDB" id="A0A0G1NN76"/>
<comment type="subcellular location">
    <subcellularLocation>
        <location evidence="1">Cytoplasm</location>
    </subcellularLocation>
</comment>
<evidence type="ECO:0000256" key="2">
    <source>
        <dbReference type="ARBA" id="ARBA00004791"/>
    </source>
</evidence>
<dbReference type="GO" id="GO:0005737">
    <property type="term" value="C:cytoplasm"/>
    <property type="evidence" value="ECO:0007669"/>
    <property type="project" value="UniProtKB-SubCell"/>
</dbReference>
<dbReference type="GO" id="GO:0006225">
    <property type="term" value="P:UDP biosynthetic process"/>
    <property type="evidence" value="ECO:0007669"/>
    <property type="project" value="TreeGrafter"/>
</dbReference>
<dbReference type="GO" id="GO:0044210">
    <property type="term" value="P:'de novo' CTP biosynthetic process"/>
    <property type="evidence" value="ECO:0007669"/>
    <property type="project" value="UniProtKB-UniPathway"/>
</dbReference>
<dbReference type="PANTHER" id="PTHR42833:SF4">
    <property type="entry name" value="URIDYLATE KINASE PUMPKIN, CHLOROPLASTIC"/>
    <property type="match status" value="1"/>
</dbReference>
<dbReference type="PATRIC" id="fig|1618732.3.peg.397"/>
<dbReference type="InterPro" id="IPR011817">
    <property type="entry name" value="Uridylate_kinase"/>
</dbReference>
<dbReference type="UniPathway" id="UPA00159">
    <property type="reaction ID" value="UER00275"/>
</dbReference>
<keyword evidence="10" id="KW-0067">ATP-binding</keyword>
<evidence type="ECO:0000256" key="4">
    <source>
        <dbReference type="ARBA" id="ARBA00012899"/>
    </source>
</evidence>
<comment type="caution">
    <text evidence="15">The sequence shown here is derived from an EMBL/GenBank/DDBJ whole genome shotgun (WGS) entry which is preliminary data.</text>
</comment>
<evidence type="ECO:0000256" key="12">
    <source>
        <dbReference type="ARBA" id="ARBA00032092"/>
    </source>
</evidence>
<keyword evidence="9" id="KW-0418">Kinase</keyword>
<reference evidence="15 16" key="1">
    <citation type="journal article" date="2015" name="Nature">
        <title>rRNA introns, odd ribosomes, and small enigmatic genomes across a large radiation of phyla.</title>
        <authorList>
            <person name="Brown C.T."/>
            <person name="Hug L.A."/>
            <person name="Thomas B.C."/>
            <person name="Sharon I."/>
            <person name="Castelle C.J."/>
            <person name="Singh A."/>
            <person name="Wilkins M.J."/>
            <person name="Williams K.H."/>
            <person name="Banfield J.F."/>
        </authorList>
    </citation>
    <scope>NUCLEOTIDE SEQUENCE [LARGE SCALE GENOMIC DNA]</scope>
</reference>
<comment type="pathway">
    <text evidence="2">Pyrimidine metabolism; CTP biosynthesis via de novo pathway; UDP from UMP (UMPK route): step 1/1.</text>
</comment>
<evidence type="ECO:0000256" key="6">
    <source>
        <dbReference type="ARBA" id="ARBA00022490"/>
    </source>
</evidence>
<gene>
    <name evidence="15" type="ORF">UX31_C0007G0055</name>
</gene>
<keyword evidence="11" id="KW-0665">Pyrimidine biosynthesis</keyword>
<evidence type="ECO:0000256" key="5">
    <source>
        <dbReference type="ARBA" id="ARBA00016403"/>
    </source>
</evidence>
<dbReference type="InterPro" id="IPR036393">
    <property type="entry name" value="AceGlu_kinase-like_sf"/>
</dbReference>
<comment type="catalytic activity">
    <reaction evidence="13">
        <text>UMP + ATP = UDP + ADP</text>
        <dbReference type="Rhea" id="RHEA:24400"/>
        <dbReference type="ChEBI" id="CHEBI:30616"/>
        <dbReference type="ChEBI" id="CHEBI:57865"/>
        <dbReference type="ChEBI" id="CHEBI:58223"/>
        <dbReference type="ChEBI" id="CHEBI:456216"/>
        <dbReference type="EC" id="2.7.4.22"/>
    </reaction>
</comment>
<evidence type="ECO:0000256" key="3">
    <source>
        <dbReference type="ARBA" id="ARBA00007614"/>
    </source>
</evidence>
<dbReference type="Proteomes" id="UP000034107">
    <property type="component" value="Unassembled WGS sequence"/>
</dbReference>
<evidence type="ECO:0000256" key="10">
    <source>
        <dbReference type="ARBA" id="ARBA00022840"/>
    </source>
</evidence>
<name>A0A0G1NN76_9BACT</name>
<dbReference type="Gene3D" id="3.40.1160.10">
    <property type="entry name" value="Acetylglutamate kinase-like"/>
    <property type="match status" value="1"/>
</dbReference>
<dbReference type="EMBL" id="LCLS01000007">
    <property type="protein sequence ID" value="KKU22069.1"/>
    <property type="molecule type" value="Genomic_DNA"/>
</dbReference>
<evidence type="ECO:0000256" key="13">
    <source>
        <dbReference type="ARBA" id="ARBA00047767"/>
    </source>
</evidence>
<evidence type="ECO:0000256" key="7">
    <source>
        <dbReference type="ARBA" id="ARBA00022679"/>
    </source>
</evidence>
<keyword evidence="8" id="KW-0547">Nucleotide-binding</keyword>
<dbReference type="Pfam" id="PF00696">
    <property type="entry name" value="AA_kinase"/>
    <property type="match status" value="1"/>
</dbReference>
<evidence type="ECO:0000256" key="9">
    <source>
        <dbReference type="ARBA" id="ARBA00022777"/>
    </source>
</evidence>
<dbReference type="SUPFAM" id="SSF53633">
    <property type="entry name" value="Carbamate kinase-like"/>
    <property type="match status" value="1"/>
</dbReference>
<dbReference type="InterPro" id="IPR001048">
    <property type="entry name" value="Asp/Glu/Uridylate_kinase"/>
</dbReference>
<comment type="similarity">
    <text evidence="3">Belongs to the UMP kinase family.</text>
</comment>
<evidence type="ECO:0000259" key="14">
    <source>
        <dbReference type="Pfam" id="PF00696"/>
    </source>
</evidence>
<dbReference type="InterPro" id="IPR011818">
    <property type="entry name" value="Uridylate_kinase_arch/spir"/>
</dbReference>
<dbReference type="PANTHER" id="PTHR42833">
    <property type="entry name" value="URIDYLATE KINASE"/>
    <property type="match status" value="1"/>
</dbReference>
<dbReference type="PIRSF" id="PIRSF005650">
    <property type="entry name" value="Uridylate_kin"/>
    <property type="match status" value="1"/>
</dbReference>
<dbReference type="GO" id="GO:0033862">
    <property type="term" value="F:UMP kinase activity"/>
    <property type="evidence" value="ECO:0007669"/>
    <property type="project" value="UniProtKB-EC"/>
</dbReference>
<evidence type="ECO:0000256" key="11">
    <source>
        <dbReference type="ARBA" id="ARBA00022975"/>
    </source>
</evidence>
<dbReference type="GO" id="GO:0005524">
    <property type="term" value="F:ATP binding"/>
    <property type="evidence" value="ECO:0007669"/>
    <property type="project" value="UniProtKB-KW"/>
</dbReference>
<sequence>MEETIIISLGGSLVIPDLPDPDFVNTFKAIILEEIKKGRRFVIIVGGGKVCRQYQDALSKTIKANNTDLDWIGIYTTRLNAEFVRMSFEGIAENEIVLDPSRLASFTKPIIIGAGWKPGWSTDFDAVMMAEQMGAKKIINLSNTDYVYDSDPKKNPNAKKIEEISWSEYRKLIPAEWIHSGLNTPFDPIASDRAEKNGMTVMIINGKPIDNFQKALNGEKFSGTIISDNGDNN</sequence>
<dbReference type="NCBIfam" id="TIGR02076">
    <property type="entry name" value="pyrH_arch"/>
    <property type="match status" value="1"/>
</dbReference>
<keyword evidence="6" id="KW-0963">Cytoplasm</keyword>
<dbReference type="EC" id="2.7.4.22" evidence="4"/>
<evidence type="ECO:0000313" key="16">
    <source>
        <dbReference type="Proteomes" id="UP000034107"/>
    </source>
</evidence>
<organism evidence="15 16">
    <name type="scientific">Candidatus Nomurabacteria bacterium GW2011_GWA1_46_11</name>
    <dbReference type="NCBI Taxonomy" id="1618732"/>
    <lineage>
        <taxon>Bacteria</taxon>
        <taxon>Candidatus Nomuraibacteriota</taxon>
    </lineage>
</organism>
<evidence type="ECO:0000313" key="15">
    <source>
        <dbReference type="EMBL" id="KKU22069.1"/>
    </source>
</evidence>
<protein>
    <recommendedName>
        <fullName evidence="5">Uridylate kinase</fullName>
        <ecNumber evidence="4">2.7.4.22</ecNumber>
    </recommendedName>
    <alternativeName>
        <fullName evidence="12">Uridine monophosphate kinase</fullName>
    </alternativeName>
</protein>
<proteinExistence type="inferred from homology"/>
<evidence type="ECO:0000256" key="8">
    <source>
        <dbReference type="ARBA" id="ARBA00022741"/>
    </source>
</evidence>
<keyword evidence="7" id="KW-0808">Transferase</keyword>